<feature type="compositionally biased region" description="Polar residues" evidence="1">
    <location>
        <begin position="1"/>
        <end position="16"/>
    </location>
</feature>
<keyword evidence="3" id="KW-1185">Reference proteome</keyword>
<proteinExistence type="predicted"/>
<name>A0AAV4CQS0_9GAST</name>
<dbReference type="EMBL" id="BLXT01006878">
    <property type="protein sequence ID" value="GFO34206.1"/>
    <property type="molecule type" value="Genomic_DNA"/>
</dbReference>
<sequence>MKTTQTCENLGDTENNTKVKRTSARERRTRMETMTTAKTTQAHDDFDCLETLQARQCFDTRKLLLDKSSWSNSQYHMRVEWKRQKRKKEKNTRTCVRSSIKLETNITYCLKVGAREFIGTSAQNVLSKLTINVQRRTKALKALSETADRFGVERMSSTS</sequence>
<evidence type="ECO:0000256" key="1">
    <source>
        <dbReference type="SAM" id="MobiDB-lite"/>
    </source>
</evidence>
<accession>A0AAV4CQS0</accession>
<dbReference type="Proteomes" id="UP000735302">
    <property type="component" value="Unassembled WGS sequence"/>
</dbReference>
<evidence type="ECO:0000313" key="3">
    <source>
        <dbReference type="Proteomes" id="UP000735302"/>
    </source>
</evidence>
<evidence type="ECO:0000313" key="2">
    <source>
        <dbReference type="EMBL" id="GFO34206.1"/>
    </source>
</evidence>
<dbReference type="AlphaFoldDB" id="A0AAV4CQS0"/>
<feature type="region of interest" description="Disordered" evidence="1">
    <location>
        <begin position="1"/>
        <end position="35"/>
    </location>
</feature>
<organism evidence="2 3">
    <name type="scientific">Plakobranchus ocellatus</name>
    <dbReference type="NCBI Taxonomy" id="259542"/>
    <lineage>
        <taxon>Eukaryota</taxon>
        <taxon>Metazoa</taxon>
        <taxon>Spiralia</taxon>
        <taxon>Lophotrochozoa</taxon>
        <taxon>Mollusca</taxon>
        <taxon>Gastropoda</taxon>
        <taxon>Heterobranchia</taxon>
        <taxon>Euthyneura</taxon>
        <taxon>Panpulmonata</taxon>
        <taxon>Sacoglossa</taxon>
        <taxon>Placobranchoidea</taxon>
        <taxon>Plakobranchidae</taxon>
        <taxon>Plakobranchus</taxon>
    </lineage>
</organism>
<gene>
    <name evidence="2" type="ORF">PoB_006071100</name>
</gene>
<comment type="caution">
    <text evidence="2">The sequence shown here is derived from an EMBL/GenBank/DDBJ whole genome shotgun (WGS) entry which is preliminary data.</text>
</comment>
<protein>
    <submittedName>
        <fullName evidence="2">Uncharacterized protein</fullName>
    </submittedName>
</protein>
<reference evidence="2 3" key="1">
    <citation type="journal article" date="2021" name="Elife">
        <title>Chloroplast acquisition without the gene transfer in kleptoplastic sea slugs, Plakobranchus ocellatus.</title>
        <authorList>
            <person name="Maeda T."/>
            <person name="Takahashi S."/>
            <person name="Yoshida T."/>
            <person name="Shimamura S."/>
            <person name="Takaki Y."/>
            <person name="Nagai Y."/>
            <person name="Toyoda A."/>
            <person name="Suzuki Y."/>
            <person name="Arimoto A."/>
            <person name="Ishii H."/>
            <person name="Satoh N."/>
            <person name="Nishiyama T."/>
            <person name="Hasebe M."/>
            <person name="Maruyama T."/>
            <person name="Minagawa J."/>
            <person name="Obokata J."/>
            <person name="Shigenobu S."/>
        </authorList>
    </citation>
    <scope>NUCLEOTIDE SEQUENCE [LARGE SCALE GENOMIC DNA]</scope>
</reference>